<protein>
    <submittedName>
        <fullName evidence="2">Uncharacterized protein</fullName>
    </submittedName>
</protein>
<proteinExistence type="predicted"/>
<gene>
    <name evidence="2" type="ORF">SAMD00020551_1716</name>
</gene>
<keyword evidence="1" id="KW-0472">Membrane</keyword>
<dbReference type="RefSeq" id="WP_232310416.1">
    <property type="nucleotide sequence ID" value="NZ_BASE01000036.1"/>
</dbReference>
<accession>A0A0A8X5Z8</accession>
<keyword evidence="1" id="KW-0812">Transmembrane</keyword>
<reference evidence="2 3" key="1">
    <citation type="submission" date="2013-06" db="EMBL/GenBank/DDBJ databases">
        <title>Whole genome shotgun sequence of Bacillus selenatarsenatis SF-1.</title>
        <authorList>
            <person name="Kuroda M."/>
            <person name="Sei K."/>
            <person name="Yamashita M."/>
            <person name="Ike M."/>
        </authorList>
    </citation>
    <scope>NUCLEOTIDE SEQUENCE [LARGE SCALE GENOMIC DNA]</scope>
    <source>
        <strain evidence="2 3">SF-1</strain>
    </source>
</reference>
<dbReference type="AlphaFoldDB" id="A0A0A8X5Z8"/>
<name>A0A0A8X5Z8_MESS1</name>
<organism evidence="2 3">
    <name type="scientific">Mesobacillus selenatarsenatis (strain DSM 18680 / JCM 14380 / FERM P-15431 / SF-1)</name>
    <dbReference type="NCBI Taxonomy" id="1321606"/>
    <lineage>
        <taxon>Bacteria</taxon>
        <taxon>Bacillati</taxon>
        <taxon>Bacillota</taxon>
        <taxon>Bacilli</taxon>
        <taxon>Bacillales</taxon>
        <taxon>Bacillaceae</taxon>
        <taxon>Mesobacillus</taxon>
    </lineage>
</organism>
<dbReference type="Proteomes" id="UP000031014">
    <property type="component" value="Unassembled WGS sequence"/>
</dbReference>
<evidence type="ECO:0000313" key="2">
    <source>
        <dbReference type="EMBL" id="GAM13571.1"/>
    </source>
</evidence>
<dbReference type="STRING" id="1321606.SAMD00020551_1716"/>
<keyword evidence="1" id="KW-1133">Transmembrane helix</keyword>
<sequence>MSLYSFILLTGASLAPPVAALLPFSGVMILLFALFSVNIVLCILIQKKAFQSANAG</sequence>
<evidence type="ECO:0000313" key="3">
    <source>
        <dbReference type="Proteomes" id="UP000031014"/>
    </source>
</evidence>
<keyword evidence="3" id="KW-1185">Reference proteome</keyword>
<comment type="caution">
    <text evidence="2">The sequence shown here is derived from an EMBL/GenBank/DDBJ whole genome shotgun (WGS) entry which is preliminary data.</text>
</comment>
<dbReference type="EMBL" id="BASE01000036">
    <property type="protein sequence ID" value="GAM13571.1"/>
    <property type="molecule type" value="Genomic_DNA"/>
</dbReference>
<feature type="transmembrane region" description="Helical" evidence="1">
    <location>
        <begin position="24"/>
        <end position="45"/>
    </location>
</feature>
<evidence type="ECO:0000256" key="1">
    <source>
        <dbReference type="SAM" id="Phobius"/>
    </source>
</evidence>